<organism evidence="2 3">
    <name type="scientific">Scleroderma citrinum Foug A</name>
    <dbReference type="NCBI Taxonomy" id="1036808"/>
    <lineage>
        <taxon>Eukaryota</taxon>
        <taxon>Fungi</taxon>
        <taxon>Dikarya</taxon>
        <taxon>Basidiomycota</taxon>
        <taxon>Agaricomycotina</taxon>
        <taxon>Agaricomycetes</taxon>
        <taxon>Agaricomycetidae</taxon>
        <taxon>Boletales</taxon>
        <taxon>Sclerodermatineae</taxon>
        <taxon>Sclerodermataceae</taxon>
        <taxon>Scleroderma</taxon>
    </lineage>
</organism>
<accession>A0A0C3EBT1</accession>
<evidence type="ECO:0000256" key="1">
    <source>
        <dbReference type="SAM" id="MobiDB-lite"/>
    </source>
</evidence>
<dbReference type="HOGENOM" id="CLU_2777404_0_0_1"/>
<protein>
    <submittedName>
        <fullName evidence="2">Uncharacterized protein</fullName>
    </submittedName>
</protein>
<dbReference type="EMBL" id="KN822020">
    <property type="protein sequence ID" value="KIM65784.1"/>
    <property type="molecule type" value="Genomic_DNA"/>
</dbReference>
<evidence type="ECO:0000313" key="3">
    <source>
        <dbReference type="Proteomes" id="UP000053989"/>
    </source>
</evidence>
<dbReference type="Proteomes" id="UP000053989">
    <property type="component" value="Unassembled WGS sequence"/>
</dbReference>
<feature type="compositionally biased region" description="Polar residues" evidence="1">
    <location>
        <begin position="59"/>
        <end position="69"/>
    </location>
</feature>
<feature type="region of interest" description="Disordered" evidence="1">
    <location>
        <begin position="49"/>
        <end position="69"/>
    </location>
</feature>
<keyword evidence="3" id="KW-1185">Reference proteome</keyword>
<dbReference type="AlphaFoldDB" id="A0A0C3EBT1"/>
<sequence length="69" mass="7546">MEAVVIGRTSSMKCSSCTHRYHVHALRWKNTAVSSATVRSSAEILLSRFTGPNPLGPTDTDTQTGLQRQ</sequence>
<proteinExistence type="predicted"/>
<reference evidence="2 3" key="1">
    <citation type="submission" date="2014-04" db="EMBL/GenBank/DDBJ databases">
        <authorList>
            <consortium name="DOE Joint Genome Institute"/>
            <person name="Kuo A."/>
            <person name="Kohler A."/>
            <person name="Nagy L.G."/>
            <person name="Floudas D."/>
            <person name="Copeland A."/>
            <person name="Barry K.W."/>
            <person name="Cichocki N."/>
            <person name="Veneault-Fourrey C."/>
            <person name="LaButti K."/>
            <person name="Lindquist E.A."/>
            <person name="Lipzen A."/>
            <person name="Lundell T."/>
            <person name="Morin E."/>
            <person name="Murat C."/>
            <person name="Sun H."/>
            <person name="Tunlid A."/>
            <person name="Henrissat B."/>
            <person name="Grigoriev I.V."/>
            <person name="Hibbett D.S."/>
            <person name="Martin F."/>
            <person name="Nordberg H.P."/>
            <person name="Cantor M.N."/>
            <person name="Hua S.X."/>
        </authorList>
    </citation>
    <scope>NUCLEOTIDE SEQUENCE [LARGE SCALE GENOMIC DNA]</scope>
    <source>
        <strain evidence="2 3">Foug A</strain>
    </source>
</reference>
<reference evidence="3" key="2">
    <citation type="submission" date="2015-01" db="EMBL/GenBank/DDBJ databases">
        <title>Evolutionary Origins and Diversification of the Mycorrhizal Mutualists.</title>
        <authorList>
            <consortium name="DOE Joint Genome Institute"/>
            <consortium name="Mycorrhizal Genomics Consortium"/>
            <person name="Kohler A."/>
            <person name="Kuo A."/>
            <person name="Nagy L.G."/>
            <person name="Floudas D."/>
            <person name="Copeland A."/>
            <person name="Barry K.W."/>
            <person name="Cichocki N."/>
            <person name="Veneault-Fourrey C."/>
            <person name="LaButti K."/>
            <person name="Lindquist E.A."/>
            <person name="Lipzen A."/>
            <person name="Lundell T."/>
            <person name="Morin E."/>
            <person name="Murat C."/>
            <person name="Riley R."/>
            <person name="Ohm R."/>
            <person name="Sun H."/>
            <person name="Tunlid A."/>
            <person name="Henrissat B."/>
            <person name="Grigoriev I.V."/>
            <person name="Hibbett D.S."/>
            <person name="Martin F."/>
        </authorList>
    </citation>
    <scope>NUCLEOTIDE SEQUENCE [LARGE SCALE GENOMIC DNA]</scope>
    <source>
        <strain evidence="3">Foug A</strain>
    </source>
</reference>
<dbReference type="InParanoid" id="A0A0C3EBT1"/>
<name>A0A0C3EBT1_9AGAM</name>
<gene>
    <name evidence="2" type="ORF">SCLCIDRAFT_1211770</name>
</gene>
<evidence type="ECO:0000313" key="2">
    <source>
        <dbReference type="EMBL" id="KIM65784.1"/>
    </source>
</evidence>